<dbReference type="GO" id="GO:0005524">
    <property type="term" value="F:ATP binding"/>
    <property type="evidence" value="ECO:0007669"/>
    <property type="project" value="InterPro"/>
</dbReference>
<gene>
    <name evidence="2" type="ORF">IFM89_000133</name>
</gene>
<dbReference type="GO" id="GO:0017101">
    <property type="term" value="C:aminoacyl-tRNA synthetase multienzyme complex"/>
    <property type="evidence" value="ECO:0007669"/>
    <property type="project" value="TreeGrafter"/>
</dbReference>
<dbReference type="InterPro" id="IPR004154">
    <property type="entry name" value="Anticodon-bd"/>
</dbReference>
<dbReference type="PANTHER" id="PTHR43382:SF2">
    <property type="entry name" value="BIFUNCTIONAL GLUTAMATE_PROLINE--TRNA LIGASE"/>
    <property type="match status" value="1"/>
</dbReference>
<dbReference type="InterPro" id="IPR004499">
    <property type="entry name" value="Pro-tRNA-ligase_IIa_arc-type"/>
</dbReference>
<dbReference type="Proteomes" id="UP000631114">
    <property type="component" value="Unassembled WGS sequence"/>
</dbReference>
<dbReference type="InterPro" id="IPR036621">
    <property type="entry name" value="Anticodon-bd_dom_sf"/>
</dbReference>
<dbReference type="GO" id="GO:0006433">
    <property type="term" value="P:prolyl-tRNA aminoacylation"/>
    <property type="evidence" value="ECO:0007669"/>
    <property type="project" value="InterPro"/>
</dbReference>
<dbReference type="SUPFAM" id="SSF52954">
    <property type="entry name" value="Class II aaRS ABD-related"/>
    <property type="match status" value="1"/>
</dbReference>
<protein>
    <recommendedName>
        <fullName evidence="1">Anticodon-binding domain-containing protein</fullName>
    </recommendedName>
</protein>
<dbReference type="AlphaFoldDB" id="A0A835HY15"/>
<name>A0A835HY15_9MAGN</name>
<dbReference type="PANTHER" id="PTHR43382">
    <property type="entry name" value="PROLYL-TRNA SYNTHETASE"/>
    <property type="match status" value="1"/>
</dbReference>
<sequence length="163" mass="18347">MVMVHGDDKGLVLPLKVASIQVIVVPVPYEDADMQVIFDVCSATMETLSNAIMRGRKDIEEDSPSWKYSQWEMKGVPLRIEIGPKDMANNQGTKTNKLFEIFKSTFFSLNEHMFTPLHSVHCRSAIEMVEAELRDSSSTMNLSHPENASSDLFKPPLTDCLLK</sequence>
<evidence type="ECO:0000259" key="1">
    <source>
        <dbReference type="Pfam" id="PF03129"/>
    </source>
</evidence>
<dbReference type="OrthoDB" id="1350766at2759"/>
<evidence type="ECO:0000313" key="2">
    <source>
        <dbReference type="EMBL" id="KAF9607786.1"/>
    </source>
</evidence>
<dbReference type="GO" id="GO:0004827">
    <property type="term" value="F:proline-tRNA ligase activity"/>
    <property type="evidence" value="ECO:0007669"/>
    <property type="project" value="InterPro"/>
</dbReference>
<dbReference type="Pfam" id="PF03129">
    <property type="entry name" value="HGTP_anticodon"/>
    <property type="match status" value="1"/>
</dbReference>
<feature type="domain" description="Anticodon-binding" evidence="1">
    <location>
        <begin position="21"/>
        <end position="91"/>
    </location>
</feature>
<reference evidence="2 3" key="1">
    <citation type="submission" date="2020-10" db="EMBL/GenBank/DDBJ databases">
        <title>The Coptis chinensis genome and diversification of protoberbering-type alkaloids.</title>
        <authorList>
            <person name="Wang B."/>
            <person name="Shu S."/>
            <person name="Song C."/>
            <person name="Liu Y."/>
        </authorList>
    </citation>
    <scope>NUCLEOTIDE SEQUENCE [LARGE SCALE GENOMIC DNA]</scope>
    <source>
        <strain evidence="2">HL-2020</strain>
        <tissue evidence="2">Leaf</tissue>
    </source>
</reference>
<proteinExistence type="predicted"/>
<organism evidence="2 3">
    <name type="scientific">Coptis chinensis</name>
    <dbReference type="NCBI Taxonomy" id="261450"/>
    <lineage>
        <taxon>Eukaryota</taxon>
        <taxon>Viridiplantae</taxon>
        <taxon>Streptophyta</taxon>
        <taxon>Embryophyta</taxon>
        <taxon>Tracheophyta</taxon>
        <taxon>Spermatophyta</taxon>
        <taxon>Magnoliopsida</taxon>
        <taxon>Ranunculales</taxon>
        <taxon>Ranunculaceae</taxon>
        <taxon>Coptidoideae</taxon>
        <taxon>Coptis</taxon>
    </lineage>
</organism>
<keyword evidence="3" id="KW-1185">Reference proteome</keyword>
<comment type="caution">
    <text evidence="2">The sequence shown here is derived from an EMBL/GenBank/DDBJ whole genome shotgun (WGS) entry which is preliminary data.</text>
</comment>
<evidence type="ECO:0000313" key="3">
    <source>
        <dbReference type="Proteomes" id="UP000631114"/>
    </source>
</evidence>
<accession>A0A835HY15</accession>
<dbReference type="EMBL" id="JADFTS010000004">
    <property type="protein sequence ID" value="KAF9607786.1"/>
    <property type="molecule type" value="Genomic_DNA"/>
</dbReference>
<dbReference type="Gene3D" id="3.40.50.800">
    <property type="entry name" value="Anticodon-binding domain"/>
    <property type="match status" value="1"/>
</dbReference>
<dbReference type="GO" id="GO:0005737">
    <property type="term" value="C:cytoplasm"/>
    <property type="evidence" value="ECO:0007669"/>
    <property type="project" value="InterPro"/>
</dbReference>